<gene>
    <name evidence="2" type="ORF">G3I70_03540</name>
    <name evidence="3" type="ORF">G3I70_08530</name>
</gene>
<dbReference type="EMBL" id="JAAGLI010000093">
    <property type="protein sequence ID" value="NEA21574.1"/>
    <property type="molecule type" value="Genomic_DNA"/>
</dbReference>
<dbReference type="Proteomes" id="UP000475532">
    <property type="component" value="Unassembled WGS sequence"/>
</dbReference>
<sequence length="365" mass="39509">MRTIRPETFTSETLANVPVSARWTFAGLWTYADDEGRGRAEPRLIKGAIWPLDDDVTAKDVAVHLDALEAEGLICRYEHGGKGHLHIVNFAEHQKPNRPTPSKLPACPKGTHGGLSEPSVSPHSGIPQSRKGDSPESQMGDSTGSASQRPGGPPKPEERNARNGHTRQASDVPAGQGQLTEDSVSLHGALTTNSFTNTPTPSPTCTGVGDGDGNVGGDGDGKTSEADPATPDSRPDVERLCAHLADRVAANGSKRPQITKKWRTAARLMLDRDGRTEEQIRGAIDWSQNHEFWRGNVMSMPKLREQYDRMRLQAESARARATPGQRRSTADERVAQGQALKDQFRRPGDQPPDPPANTIPGEIIT</sequence>
<evidence type="ECO:0000313" key="4">
    <source>
        <dbReference type="Proteomes" id="UP000475532"/>
    </source>
</evidence>
<feature type="region of interest" description="Disordered" evidence="1">
    <location>
        <begin position="93"/>
        <end position="178"/>
    </location>
</feature>
<dbReference type="RefSeq" id="WP_163053200.1">
    <property type="nucleotide sequence ID" value="NZ_JAAGLI010000093.1"/>
</dbReference>
<name>A0A6L9QBD6_9ACTN</name>
<evidence type="ECO:0000256" key="1">
    <source>
        <dbReference type="SAM" id="MobiDB-lite"/>
    </source>
</evidence>
<proteinExistence type="predicted"/>
<protein>
    <submittedName>
        <fullName evidence="2">Uncharacterized protein</fullName>
    </submittedName>
</protein>
<organism evidence="2 4">
    <name type="scientific">Actinomadura bangladeshensis</name>
    <dbReference type="NCBI Taxonomy" id="453573"/>
    <lineage>
        <taxon>Bacteria</taxon>
        <taxon>Bacillati</taxon>
        <taxon>Actinomycetota</taxon>
        <taxon>Actinomycetes</taxon>
        <taxon>Streptosporangiales</taxon>
        <taxon>Thermomonosporaceae</taxon>
        <taxon>Actinomadura</taxon>
    </lineage>
</organism>
<dbReference type="EMBL" id="JAAGLI010000213">
    <property type="protein sequence ID" value="NEA22534.1"/>
    <property type="molecule type" value="Genomic_DNA"/>
</dbReference>
<feature type="compositionally biased region" description="Low complexity" evidence="1">
    <location>
        <begin position="191"/>
        <end position="207"/>
    </location>
</feature>
<dbReference type="AlphaFoldDB" id="A0A6L9QBD6"/>
<feature type="compositionally biased region" description="Polar residues" evidence="1">
    <location>
        <begin position="135"/>
        <end position="148"/>
    </location>
</feature>
<comment type="caution">
    <text evidence="2">The sequence shown here is derived from an EMBL/GenBank/DDBJ whole genome shotgun (WGS) entry which is preliminary data.</text>
</comment>
<evidence type="ECO:0000313" key="3">
    <source>
        <dbReference type="EMBL" id="NEA22534.1"/>
    </source>
</evidence>
<feature type="region of interest" description="Disordered" evidence="1">
    <location>
        <begin position="190"/>
        <end position="236"/>
    </location>
</feature>
<feature type="region of interest" description="Disordered" evidence="1">
    <location>
        <begin position="314"/>
        <end position="365"/>
    </location>
</feature>
<accession>A0A6L9QBD6</accession>
<feature type="compositionally biased region" description="Gly residues" evidence="1">
    <location>
        <begin position="208"/>
        <end position="218"/>
    </location>
</feature>
<reference evidence="2 4" key="1">
    <citation type="submission" date="2020-01" db="EMBL/GenBank/DDBJ databases">
        <title>Insect and environment-associated Actinomycetes.</title>
        <authorList>
            <person name="Currrie C."/>
            <person name="Chevrette M."/>
            <person name="Carlson C."/>
            <person name="Stubbendieck R."/>
            <person name="Wendt-Pienkowski E."/>
        </authorList>
    </citation>
    <scope>NUCLEOTIDE SEQUENCE [LARGE SCALE GENOMIC DNA]</scope>
    <source>
        <strain evidence="2 4">SID10258</strain>
    </source>
</reference>
<evidence type="ECO:0000313" key="2">
    <source>
        <dbReference type="EMBL" id="NEA21574.1"/>
    </source>
</evidence>